<keyword evidence="1" id="KW-0812">Transmembrane</keyword>
<dbReference type="EMBL" id="RAQQ01000002">
    <property type="protein sequence ID" value="RKF28706.1"/>
    <property type="molecule type" value="Genomic_DNA"/>
</dbReference>
<name>A0A420F709_9ACTN</name>
<comment type="caution">
    <text evidence="3">The sequence shown here is derived from an EMBL/GenBank/DDBJ whole genome shotgun (WGS) entry which is preliminary data.</text>
</comment>
<feature type="domain" description="DUF6286" evidence="2">
    <location>
        <begin position="64"/>
        <end position="165"/>
    </location>
</feature>
<proteinExistence type="predicted"/>
<keyword evidence="1" id="KW-1133">Transmembrane helix</keyword>
<dbReference type="AlphaFoldDB" id="A0A420F709"/>
<dbReference type="InterPro" id="IPR046253">
    <property type="entry name" value="DUF6286"/>
</dbReference>
<dbReference type="OrthoDB" id="3402546at2"/>
<evidence type="ECO:0000256" key="1">
    <source>
        <dbReference type="SAM" id="Phobius"/>
    </source>
</evidence>
<dbReference type="Pfam" id="PF19803">
    <property type="entry name" value="DUF6286"/>
    <property type="match status" value="1"/>
</dbReference>
<gene>
    <name evidence="3" type="ORF">D7I43_02895</name>
</gene>
<evidence type="ECO:0000259" key="2">
    <source>
        <dbReference type="Pfam" id="PF19803"/>
    </source>
</evidence>
<protein>
    <recommendedName>
        <fullName evidence="2">DUF6286 domain-containing protein</fullName>
    </recommendedName>
</protein>
<accession>A0A420F709</accession>
<evidence type="ECO:0000313" key="4">
    <source>
        <dbReference type="Proteomes" id="UP000285744"/>
    </source>
</evidence>
<feature type="transmembrane region" description="Helical" evidence="1">
    <location>
        <begin position="56"/>
        <end position="75"/>
    </location>
</feature>
<sequence>MRTANRLATLLLAVALLAGGVLLAVEALLAAAGRPALLTDAGGWAATLGDTRWDDPAVRVSALVLLLVGLAVLAAELRRWSPQRLDAGDGWHLHRRSTERRLAAAAGSVPGVHRARVRVRRRGGHWWPRVVATGDPATRAEVEFAVRQELHRLTAYRPDRVEVRLSRRREA</sequence>
<evidence type="ECO:0000313" key="3">
    <source>
        <dbReference type="EMBL" id="RKF28706.1"/>
    </source>
</evidence>
<dbReference type="Proteomes" id="UP000285744">
    <property type="component" value="Unassembled WGS sequence"/>
</dbReference>
<keyword evidence="1" id="KW-0472">Membrane</keyword>
<organism evidence="3 4">
    <name type="scientific">Micromonospora globbae</name>
    <dbReference type="NCBI Taxonomy" id="1894969"/>
    <lineage>
        <taxon>Bacteria</taxon>
        <taxon>Bacillati</taxon>
        <taxon>Actinomycetota</taxon>
        <taxon>Actinomycetes</taxon>
        <taxon>Micromonosporales</taxon>
        <taxon>Micromonosporaceae</taxon>
        <taxon>Micromonospora</taxon>
    </lineage>
</organism>
<dbReference type="RefSeq" id="WP_120326793.1">
    <property type="nucleotide sequence ID" value="NZ_RAQQ01000002.1"/>
</dbReference>
<reference evidence="3 4" key="1">
    <citation type="journal article" date="2018" name="Int. J. Syst. Evol. Microbiol.">
        <title>Micromonospora globbae sp. nov., an endophytic actinomycete isolated from roots of Globba winitii C. H. Wright.</title>
        <authorList>
            <person name="Kuncharoen N."/>
            <person name="Pittayakhajonwut P."/>
            <person name="Tanasupawat S."/>
        </authorList>
    </citation>
    <scope>NUCLEOTIDE SEQUENCE [LARGE SCALE GENOMIC DNA]</scope>
    <source>
        <strain evidence="3 4">WPS1-2</strain>
    </source>
</reference>